<evidence type="ECO:0000256" key="2">
    <source>
        <dbReference type="ARBA" id="ARBA00022980"/>
    </source>
</evidence>
<protein>
    <recommendedName>
        <fullName evidence="4">KOW domain-containing protein</fullName>
    </recommendedName>
</protein>
<evidence type="ECO:0000256" key="3">
    <source>
        <dbReference type="ARBA" id="ARBA00023274"/>
    </source>
</evidence>
<dbReference type="InterPro" id="IPR008991">
    <property type="entry name" value="Translation_prot_SH3-like_sf"/>
</dbReference>
<dbReference type="InterPro" id="IPR005824">
    <property type="entry name" value="KOW"/>
</dbReference>
<dbReference type="SMART" id="SM00739">
    <property type="entry name" value="KOW"/>
    <property type="match status" value="1"/>
</dbReference>
<gene>
    <name evidence="5" type="ORF">METZ01_LOCUS338032</name>
</gene>
<feature type="non-terminal residue" evidence="5">
    <location>
        <position position="49"/>
    </location>
</feature>
<dbReference type="AlphaFoldDB" id="A0A382QJQ1"/>
<dbReference type="GO" id="GO:0015934">
    <property type="term" value="C:large ribosomal subunit"/>
    <property type="evidence" value="ECO:0007669"/>
    <property type="project" value="InterPro"/>
</dbReference>
<keyword evidence="2" id="KW-0689">Ribosomal protein</keyword>
<evidence type="ECO:0000256" key="1">
    <source>
        <dbReference type="ARBA" id="ARBA00010618"/>
    </source>
</evidence>
<comment type="similarity">
    <text evidence="1">Belongs to the universal ribosomal protein uL24 family.</text>
</comment>
<dbReference type="Gene3D" id="2.30.30.30">
    <property type="match status" value="1"/>
</dbReference>
<sequence>MSAPLTKELRKQYGKRNLTVRVGDTIKITTGQFKGTIGKVERVNMNKQR</sequence>
<dbReference type="EMBL" id="UINC01114691">
    <property type="protein sequence ID" value="SVC85178.1"/>
    <property type="molecule type" value="Genomic_DNA"/>
</dbReference>
<feature type="domain" description="KOW" evidence="4">
    <location>
        <begin position="19"/>
        <end position="46"/>
    </location>
</feature>
<dbReference type="InterPro" id="IPR014722">
    <property type="entry name" value="Rib_uL2_dom2"/>
</dbReference>
<dbReference type="InterPro" id="IPR005756">
    <property type="entry name" value="Ribosomal_uL24_euk/arc"/>
</dbReference>
<evidence type="ECO:0000259" key="4">
    <source>
        <dbReference type="SMART" id="SM00739"/>
    </source>
</evidence>
<dbReference type="NCBIfam" id="TIGR01080">
    <property type="entry name" value="rplX_A_E"/>
    <property type="match status" value="1"/>
</dbReference>
<dbReference type="GO" id="GO:0006412">
    <property type="term" value="P:translation"/>
    <property type="evidence" value="ECO:0007669"/>
    <property type="project" value="InterPro"/>
</dbReference>
<organism evidence="5">
    <name type="scientific">marine metagenome</name>
    <dbReference type="NCBI Taxonomy" id="408172"/>
    <lineage>
        <taxon>unclassified sequences</taxon>
        <taxon>metagenomes</taxon>
        <taxon>ecological metagenomes</taxon>
    </lineage>
</organism>
<evidence type="ECO:0000313" key="5">
    <source>
        <dbReference type="EMBL" id="SVC85178.1"/>
    </source>
</evidence>
<name>A0A382QJQ1_9ZZZZ</name>
<accession>A0A382QJQ1</accession>
<proteinExistence type="inferred from homology"/>
<keyword evidence="3" id="KW-0687">Ribonucleoprotein</keyword>
<dbReference type="GO" id="GO:0003735">
    <property type="term" value="F:structural constituent of ribosome"/>
    <property type="evidence" value="ECO:0007669"/>
    <property type="project" value="InterPro"/>
</dbReference>
<dbReference type="SUPFAM" id="SSF50104">
    <property type="entry name" value="Translation proteins SH3-like domain"/>
    <property type="match status" value="1"/>
</dbReference>
<reference evidence="5" key="1">
    <citation type="submission" date="2018-05" db="EMBL/GenBank/DDBJ databases">
        <authorList>
            <person name="Lanie J.A."/>
            <person name="Ng W.-L."/>
            <person name="Kazmierczak K.M."/>
            <person name="Andrzejewski T.M."/>
            <person name="Davidsen T.M."/>
            <person name="Wayne K.J."/>
            <person name="Tettelin H."/>
            <person name="Glass J.I."/>
            <person name="Rusch D."/>
            <person name="Podicherti R."/>
            <person name="Tsui H.-C.T."/>
            <person name="Winkler M.E."/>
        </authorList>
    </citation>
    <scope>NUCLEOTIDE SEQUENCE</scope>
</reference>
<dbReference type="Pfam" id="PF00467">
    <property type="entry name" value="KOW"/>
    <property type="match status" value="1"/>
</dbReference>